<dbReference type="InterPro" id="IPR050960">
    <property type="entry name" value="AB_hydrolase_4_sf"/>
</dbReference>
<evidence type="ECO:0000256" key="1">
    <source>
        <dbReference type="ARBA" id="ARBA00010884"/>
    </source>
</evidence>
<dbReference type="Gene3D" id="3.40.50.1820">
    <property type="entry name" value="alpha/beta hydrolase"/>
    <property type="match status" value="1"/>
</dbReference>
<gene>
    <name evidence="4" type="ORF">B0H15DRAFT_1006520</name>
</gene>
<name>A0AAD6TUK0_9AGAR</name>
<dbReference type="InterPro" id="IPR000073">
    <property type="entry name" value="AB_hydrolase_1"/>
</dbReference>
<evidence type="ECO:0000256" key="2">
    <source>
        <dbReference type="SAM" id="MobiDB-lite"/>
    </source>
</evidence>
<feature type="region of interest" description="Disordered" evidence="2">
    <location>
        <begin position="376"/>
        <end position="396"/>
    </location>
</feature>
<reference evidence="4" key="1">
    <citation type="submission" date="2023-03" db="EMBL/GenBank/DDBJ databases">
        <title>Massive genome expansion in bonnet fungi (Mycena s.s.) driven by repeated elements and novel gene families across ecological guilds.</title>
        <authorList>
            <consortium name="Lawrence Berkeley National Laboratory"/>
            <person name="Harder C.B."/>
            <person name="Miyauchi S."/>
            <person name="Viragh M."/>
            <person name="Kuo A."/>
            <person name="Thoen E."/>
            <person name="Andreopoulos B."/>
            <person name="Lu D."/>
            <person name="Skrede I."/>
            <person name="Drula E."/>
            <person name="Henrissat B."/>
            <person name="Morin E."/>
            <person name="Kohler A."/>
            <person name="Barry K."/>
            <person name="LaButti K."/>
            <person name="Morin E."/>
            <person name="Salamov A."/>
            <person name="Lipzen A."/>
            <person name="Mereny Z."/>
            <person name="Hegedus B."/>
            <person name="Baldrian P."/>
            <person name="Stursova M."/>
            <person name="Weitz H."/>
            <person name="Taylor A."/>
            <person name="Grigoriev I.V."/>
            <person name="Nagy L.G."/>
            <person name="Martin F."/>
            <person name="Kauserud H."/>
        </authorList>
    </citation>
    <scope>NUCLEOTIDE SEQUENCE</scope>
    <source>
        <strain evidence="4">CBHHK173m</strain>
    </source>
</reference>
<evidence type="ECO:0000313" key="4">
    <source>
        <dbReference type="EMBL" id="KAJ7076095.1"/>
    </source>
</evidence>
<feature type="compositionally biased region" description="Acidic residues" evidence="2">
    <location>
        <begin position="387"/>
        <end position="396"/>
    </location>
</feature>
<dbReference type="AlphaFoldDB" id="A0AAD6TUK0"/>
<protein>
    <submittedName>
        <fullName evidence="4">AB-hydrolase YheT</fullName>
    </submittedName>
</protein>
<dbReference type="PANTHER" id="PTHR10794:SF63">
    <property type="entry name" value="ALPHA_BETA HYDROLASE 1, ISOFORM A"/>
    <property type="match status" value="1"/>
</dbReference>
<comment type="caution">
    <text evidence="4">The sequence shown here is derived from an EMBL/GenBank/DDBJ whole genome shotgun (WGS) entry which is preliminary data.</text>
</comment>
<sequence>MVLGAKSQSRQSRKTPALHFGPEPARVLLTSGESASLRDLVASRCTSLPSTYRPPWWLPKFTVYSVVGHFAKIDQVWYQRLADDGTLGLDFTPPDVSTVRDDAPIIVVQHGLTGGSHEPYVRAVLAPACAPVHQSGLGFRAVVVNFRGCVPLTSARFYTAAQTDDLRQAIIYITTLYPKAPLLGLGFSMGGNILVRYLAEEGANSRLSAARVLAPGTCRPQTSTDSPAACGTPRGAGRATCAAWGATSRPSCAGTAHPAHPAAQFLRLRRPTRTAFDDRFTRARVWRAAPAVPLPVRARLLRLASSHEVAEDIRVPCLTINARDDPVVQGVQRNGYVVAVLTARGGHLGWFERRWTTDPVLEWLALAGREFVRPRGPRTREGACPADLEEDGDGDGDGFLRDARWPQLGCKRVPGGGLVDGNRPTSELFQGL</sequence>
<feature type="domain" description="AB hydrolase-1" evidence="3">
    <location>
        <begin position="104"/>
        <end position="231"/>
    </location>
</feature>
<dbReference type="GO" id="GO:0047372">
    <property type="term" value="F:monoacylglycerol lipase activity"/>
    <property type="evidence" value="ECO:0007669"/>
    <property type="project" value="TreeGrafter"/>
</dbReference>
<dbReference type="PANTHER" id="PTHR10794">
    <property type="entry name" value="ABHYDROLASE DOMAIN-CONTAINING PROTEIN"/>
    <property type="match status" value="1"/>
</dbReference>
<dbReference type="EMBL" id="JARJCN010000085">
    <property type="protein sequence ID" value="KAJ7076095.1"/>
    <property type="molecule type" value="Genomic_DNA"/>
</dbReference>
<keyword evidence="5" id="KW-1185">Reference proteome</keyword>
<dbReference type="Proteomes" id="UP001222325">
    <property type="component" value="Unassembled WGS sequence"/>
</dbReference>
<dbReference type="InterPro" id="IPR029058">
    <property type="entry name" value="AB_hydrolase_fold"/>
</dbReference>
<dbReference type="SUPFAM" id="SSF53474">
    <property type="entry name" value="alpha/beta-Hydrolases"/>
    <property type="match status" value="1"/>
</dbReference>
<dbReference type="Pfam" id="PF00561">
    <property type="entry name" value="Abhydrolase_1"/>
    <property type="match status" value="1"/>
</dbReference>
<comment type="similarity">
    <text evidence="1">Belongs to the AB hydrolase superfamily. AB hydrolase 4 family.</text>
</comment>
<proteinExistence type="inferred from homology"/>
<organism evidence="4 5">
    <name type="scientific">Mycena belliarum</name>
    <dbReference type="NCBI Taxonomy" id="1033014"/>
    <lineage>
        <taxon>Eukaryota</taxon>
        <taxon>Fungi</taxon>
        <taxon>Dikarya</taxon>
        <taxon>Basidiomycota</taxon>
        <taxon>Agaricomycotina</taxon>
        <taxon>Agaricomycetes</taxon>
        <taxon>Agaricomycetidae</taxon>
        <taxon>Agaricales</taxon>
        <taxon>Marasmiineae</taxon>
        <taxon>Mycenaceae</taxon>
        <taxon>Mycena</taxon>
    </lineage>
</organism>
<dbReference type="GO" id="GO:0034338">
    <property type="term" value="F:short-chain carboxylesterase activity"/>
    <property type="evidence" value="ECO:0007669"/>
    <property type="project" value="TreeGrafter"/>
</dbReference>
<accession>A0AAD6TUK0</accession>
<evidence type="ECO:0000313" key="5">
    <source>
        <dbReference type="Proteomes" id="UP001222325"/>
    </source>
</evidence>
<evidence type="ECO:0000259" key="3">
    <source>
        <dbReference type="Pfam" id="PF00561"/>
    </source>
</evidence>